<proteinExistence type="predicted"/>
<comment type="caution">
    <text evidence="2">The sequence shown here is derived from an EMBL/GenBank/DDBJ whole genome shotgun (WGS) entry which is preliminary data.</text>
</comment>
<evidence type="ECO:0000313" key="3">
    <source>
        <dbReference type="Proteomes" id="UP000287023"/>
    </source>
</evidence>
<protein>
    <submittedName>
        <fullName evidence="2">Inovirus Gp2 family protein</fullName>
    </submittedName>
</protein>
<gene>
    <name evidence="2" type="ORF">ELY38_10930</name>
</gene>
<accession>A0A3S0YIR2</accession>
<reference evidence="2 3" key="1">
    <citation type="submission" date="2018-12" db="EMBL/GenBank/DDBJ databases">
        <title>three novel Halomonas strain isolated from plants.</title>
        <authorList>
            <person name="Sun C."/>
        </authorList>
    </citation>
    <scope>NUCLEOTIDE SEQUENCE [LARGE SCALE GENOMIC DNA]</scope>
    <source>
        <strain evidence="2 3">JCM 18142</strain>
    </source>
</reference>
<organism evidence="2 3">
    <name type="scientific">Vreelandella nanhaiensis</name>
    <dbReference type="NCBI Taxonomy" id="1258546"/>
    <lineage>
        <taxon>Bacteria</taxon>
        <taxon>Pseudomonadati</taxon>
        <taxon>Pseudomonadota</taxon>
        <taxon>Gammaproteobacteria</taxon>
        <taxon>Oceanospirillales</taxon>
        <taxon>Halomonadaceae</taxon>
        <taxon>Vreelandella</taxon>
    </lineage>
</organism>
<dbReference type="Proteomes" id="UP000287023">
    <property type="component" value="Unassembled WGS sequence"/>
</dbReference>
<dbReference type="OrthoDB" id="5701642at2"/>
<keyword evidence="3" id="KW-1185">Reference proteome</keyword>
<name>A0A3S0YIR2_9GAMM</name>
<dbReference type="AlphaFoldDB" id="A0A3S0YIR2"/>
<dbReference type="InterPro" id="IPR057271">
    <property type="entry name" value="YagK_YfjJ_C"/>
</dbReference>
<evidence type="ECO:0000259" key="1">
    <source>
        <dbReference type="Pfam" id="PF11726"/>
    </source>
</evidence>
<dbReference type="EMBL" id="RZHF01000015">
    <property type="protein sequence ID" value="RUR31167.1"/>
    <property type="molecule type" value="Genomic_DNA"/>
</dbReference>
<feature type="domain" description="YagK/YfjJ C-terminal" evidence="1">
    <location>
        <begin position="47"/>
        <end position="217"/>
    </location>
</feature>
<dbReference type="RefSeq" id="WP_127062179.1">
    <property type="nucleotide sequence ID" value="NZ_RZHF01000015.1"/>
</dbReference>
<sequence>MIQRLTSNPNVHYHYSPLFNGMPVQVKYLPMVTEYLEKLQKTLENALEDYSRVLAIRVEPVIPTMISDQMTIVDHMLLMPKFIASLRAIIKHDLKRRRKSNWVPDTKVRFVWTREVGDNGKMHYHFFLILNRGSYFMPGKACSPNENLISRVSRAWYSALGVVWNPQEPWIYVPDNPFYGINRGDESNFQEAFYRASYLCKADTKQYGLGIRSFSTSHN</sequence>
<evidence type="ECO:0000313" key="2">
    <source>
        <dbReference type="EMBL" id="RUR31167.1"/>
    </source>
</evidence>
<dbReference type="Pfam" id="PF11726">
    <property type="entry name" value="YagK_YfjJ_C"/>
    <property type="match status" value="1"/>
</dbReference>